<protein>
    <recommendedName>
        <fullName evidence="2">Phosphoesterase</fullName>
        <ecNumber evidence="2">3.1.4.-</ecNumber>
    </recommendedName>
</protein>
<dbReference type="PANTHER" id="PTHR11124">
    <property type="entry name" value="VACUOLAR SORTING PROTEIN VPS29"/>
    <property type="match status" value="1"/>
</dbReference>
<proteinExistence type="inferred from homology"/>
<dbReference type="InterPro" id="IPR000979">
    <property type="entry name" value="Phosphodiesterase_MJ0936/Vps29"/>
</dbReference>
<evidence type="ECO:0000259" key="3">
    <source>
        <dbReference type="Pfam" id="PF12850"/>
    </source>
</evidence>
<dbReference type="SUPFAM" id="SSF56300">
    <property type="entry name" value="Metallo-dependent phosphatases"/>
    <property type="match status" value="1"/>
</dbReference>
<dbReference type="Gene3D" id="3.60.21.10">
    <property type="match status" value="1"/>
</dbReference>
<dbReference type="InterPro" id="IPR024654">
    <property type="entry name" value="Calcineurin-like_PHP_lpxH"/>
</dbReference>
<dbReference type="AlphaFoldDB" id="A0A8J6NCP3"/>
<sequence>MNIKIGVLSDTHMIRPTDAFRDQAARCFADVSVILHAGDLTALSVLDVFNDKEMYAVHGNMCHGSSRNSLPRQRVIEIGGFRIGLTHGMGIHSHIEDHLMQLFDDVDCIVSGHTHRPVCHRLYGILFVNPGSFMGSGRYGAPGTYAVMEAGESLICHILDVPQED</sequence>
<dbReference type="EC" id="3.1.4.-" evidence="2"/>
<keyword evidence="2" id="KW-0479">Metal-binding</keyword>
<organism evidence="4 5">
    <name type="scientific">Candidatus Desulfobia pelagia</name>
    <dbReference type="NCBI Taxonomy" id="2841692"/>
    <lineage>
        <taxon>Bacteria</taxon>
        <taxon>Pseudomonadati</taxon>
        <taxon>Thermodesulfobacteriota</taxon>
        <taxon>Desulfobulbia</taxon>
        <taxon>Desulfobulbales</taxon>
        <taxon>Desulfobulbaceae</taxon>
        <taxon>Candidatus Desulfobia</taxon>
    </lineage>
</organism>
<dbReference type="EMBL" id="JACNJZ010000030">
    <property type="protein sequence ID" value="MBC8316389.1"/>
    <property type="molecule type" value="Genomic_DNA"/>
</dbReference>
<feature type="domain" description="Calcineurin-like phosphoesterase" evidence="3">
    <location>
        <begin position="4"/>
        <end position="150"/>
    </location>
</feature>
<evidence type="ECO:0000256" key="1">
    <source>
        <dbReference type="ARBA" id="ARBA00008950"/>
    </source>
</evidence>
<dbReference type="GO" id="GO:0046872">
    <property type="term" value="F:metal ion binding"/>
    <property type="evidence" value="ECO:0007669"/>
    <property type="project" value="UniProtKB-KW"/>
</dbReference>
<comment type="similarity">
    <text evidence="1 2">Belongs to the metallophosphoesterase superfamily. YfcE family.</text>
</comment>
<gene>
    <name evidence="4" type="ORF">H8E41_00685</name>
</gene>
<evidence type="ECO:0000313" key="4">
    <source>
        <dbReference type="EMBL" id="MBC8316389.1"/>
    </source>
</evidence>
<comment type="cofactor">
    <cofactor evidence="2">
        <name>a divalent metal cation</name>
        <dbReference type="ChEBI" id="CHEBI:60240"/>
    </cofactor>
</comment>
<accession>A0A8J6NCP3</accession>
<comment type="caution">
    <text evidence="4">The sequence shown here is derived from an EMBL/GenBank/DDBJ whole genome shotgun (WGS) entry which is preliminary data.</text>
</comment>
<dbReference type="NCBIfam" id="TIGR00040">
    <property type="entry name" value="yfcE"/>
    <property type="match status" value="1"/>
</dbReference>
<evidence type="ECO:0000256" key="2">
    <source>
        <dbReference type="RuleBase" id="RU362039"/>
    </source>
</evidence>
<dbReference type="InterPro" id="IPR029052">
    <property type="entry name" value="Metallo-depent_PP-like"/>
</dbReference>
<reference evidence="4 5" key="1">
    <citation type="submission" date="2020-08" db="EMBL/GenBank/DDBJ databases">
        <title>Bridging the membrane lipid divide: bacteria of the FCB group superphylum have the potential to synthesize archaeal ether lipids.</title>
        <authorList>
            <person name="Villanueva L."/>
            <person name="Von Meijenfeldt F.A.B."/>
            <person name="Westbye A.B."/>
            <person name="Yadav S."/>
            <person name="Hopmans E.C."/>
            <person name="Dutilh B.E."/>
            <person name="Sinninghe Damste J.S."/>
        </authorList>
    </citation>
    <scope>NUCLEOTIDE SEQUENCE [LARGE SCALE GENOMIC DNA]</scope>
    <source>
        <strain evidence="4">NIOZ-UU47</strain>
    </source>
</reference>
<dbReference type="GO" id="GO:0016787">
    <property type="term" value="F:hydrolase activity"/>
    <property type="evidence" value="ECO:0007669"/>
    <property type="project" value="UniProtKB-UniRule"/>
</dbReference>
<evidence type="ECO:0000313" key="5">
    <source>
        <dbReference type="Proteomes" id="UP000614424"/>
    </source>
</evidence>
<name>A0A8J6NCP3_9BACT</name>
<dbReference type="Proteomes" id="UP000614424">
    <property type="component" value="Unassembled WGS sequence"/>
</dbReference>
<dbReference type="Pfam" id="PF12850">
    <property type="entry name" value="Metallophos_2"/>
    <property type="match status" value="1"/>
</dbReference>